<keyword evidence="5 7" id="KW-0472">Membrane</keyword>
<feature type="transmembrane region" description="Helical" evidence="7">
    <location>
        <begin position="141"/>
        <end position="161"/>
    </location>
</feature>
<evidence type="ECO:0000256" key="5">
    <source>
        <dbReference type="ARBA" id="ARBA00023136"/>
    </source>
</evidence>
<evidence type="ECO:0000313" key="9">
    <source>
        <dbReference type="EMBL" id="NGM15714.1"/>
    </source>
</evidence>
<dbReference type="InterPro" id="IPR050638">
    <property type="entry name" value="AA-Vitamin_Transporters"/>
</dbReference>
<comment type="subcellular location">
    <subcellularLocation>
        <location evidence="1">Membrane</location>
        <topology evidence="1">Multi-pass membrane protein</topology>
    </subcellularLocation>
</comment>
<feature type="transmembrane region" description="Helical" evidence="7">
    <location>
        <begin position="86"/>
        <end position="106"/>
    </location>
</feature>
<dbReference type="InterPro" id="IPR000620">
    <property type="entry name" value="EamA_dom"/>
</dbReference>
<sequence>MSYPGGRVSGVTGDFTPDRPALRSWLPGFVALAAIWGSSFLFIKVGVAELHPLHLTLYRVGSGALTLLVVLAVLRDRLPRDPRVWGHLTVIAAFGVALPFTLFGYGEQRVESMLAGIWNATTPLVVLPLAVLVFRTERLTAPGAVGLGLGFTGVMVVLGVWQGIGGAHFVGQLMCFGAAACYGLAIPYQKKFIAGSTLSGLSLSAAQLIVAAAQLAIVAPVVAGAPPLPTALSPRVLAAVLALGALGTGLAFVIHLRNIRIVGATTASTVTYLIPVFAVLIGAVVLGERLTWHQPVGALIVLLGVAVSQGLLGRRRRRVAPGWAPRRHRSSSPPPADRTRVSGAVRRAPRRPVRRPSTC</sequence>
<dbReference type="PANTHER" id="PTHR32322">
    <property type="entry name" value="INNER MEMBRANE TRANSPORTER"/>
    <property type="match status" value="1"/>
</dbReference>
<keyword evidence="10" id="KW-1185">Reference proteome</keyword>
<dbReference type="AlphaFoldDB" id="A0A6M1LC76"/>
<reference evidence="9 10" key="1">
    <citation type="submission" date="2020-02" db="EMBL/GenBank/DDBJ databases">
        <title>Draft Genome Sequence of Verrucosispora sp. Strain CWR15, Isolated from Gulf of Mexico Sponge.</title>
        <authorList>
            <person name="Kennedy S.J."/>
            <person name="Cella E."/>
            <person name="Azarian T."/>
            <person name="Baker B.J."/>
            <person name="Shaw L.N."/>
        </authorList>
    </citation>
    <scope>NUCLEOTIDE SEQUENCE [LARGE SCALE GENOMIC DNA]</scope>
    <source>
        <strain evidence="9 10">CWR15</strain>
    </source>
</reference>
<evidence type="ECO:0000256" key="2">
    <source>
        <dbReference type="ARBA" id="ARBA00007362"/>
    </source>
</evidence>
<feature type="transmembrane region" description="Helical" evidence="7">
    <location>
        <begin position="25"/>
        <end position="43"/>
    </location>
</feature>
<evidence type="ECO:0000256" key="4">
    <source>
        <dbReference type="ARBA" id="ARBA00022989"/>
    </source>
</evidence>
<dbReference type="Proteomes" id="UP000478148">
    <property type="component" value="Unassembled WGS sequence"/>
</dbReference>
<feature type="transmembrane region" description="Helical" evidence="7">
    <location>
        <begin position="112"/>
        <end position="134"/>
    </location>
</feature>
<proteinExistence type="inferred from homology"/>
<protein>
    <submittedName>
        <fullName evidence="9">DMT family transporter</fullName>
    </submittedName>
</protein>
<dbReference type="PANTHER" id="PTHR32322:SF9">
    <property type="entry name" value="AMINO-ACID METABOLITE EFFLUX PUMP-RELATED"/>
    <property type="match status" value="1"/>
</dbReference>
<evidence type="ECO:0000259" key="8">
    <source>
        <dbReference type="Pfam" id="PF00892"/>
    </source>
</evidence>
<feature type="region of interest" description="Disordered" evidence="6">
    <location>
        <begin position="322"/>
        <end position="359"/>
    </location>
</feature>
<feature type="transmembrane region" description="Helical" evidence="7">
    <location>
        <begin position="167"/>
        <end position="188"/>
    </location>
</feature>
<dbReference type="EMBL" id="SAIY01000011">
    <property type="protein sequence ID" value="NGM15714.1"/>
    <property type="molecule type" value="Genomic_DNA"/>
</dbReference>
<evidence type="ECO:0000256" key="6">
    <source>
        <dbReference type="SAM" id="MobiDB-lite"/>
    </source>
</evidence>
<dbReference type="InterPro" id="IPR037185">
    <property type="entry name" value="EmrE-like"/>
</dbReference>
<keyword evidence="3 7" id="KW-0812">Transmembrane</keyword>
<comment type="similarity">
    <text evidence="2">Belongs to the EamA transporter family.</text>
</comment>
<feature type="domain" description="EamA" evidence="8">
    <location>
        <begin position="171"/>
        <end position="307"/>
    </location>
</feature>
<dbReference type="SUPFAM" id="SSF103481">
    <property type="entry name" value="Multidrug resistance efflux transporter EmrE"/>
    <property type="match status" value="2"/>
</dbReference>
<evidence type="ECO:0000313" key="10">
    <source>
        <dbReference type="Proteomes" id="UP000478148"/>
    </source>
</evidence>
<gene>
    <name evidence="9" type="ORF">ENC19_25305</name>
</gene>
<feature type="transmembrane region" description="Helical" evidence="7">
    <location>
        <begin position="261"/>
        <end position="286"/>
    </location>
</feature>
<accession>A0A6M1LC76</accession>
<name>A0A6M1LC76_9ACTN</name>
<comment type="caution">
    <text evidence="9">The sequence shown here is derived from an EMBL/GenBank/DDBJ whole genome shotgun (WGS) entry which is preliminary data.</text>
</comment>
<organism evidence="9 10">
    <name type="scientific">Verrucosispora sioxanthis</name>
    <dbReference type="NCBI Taxonomy" id="2499994"/>
    <lineage>
        <taxon>Bacteria</taxon>
        <taxon>Bacillati</taxon>
        <taxon>Actinomycetota</taxon>
        <taxon>Actinomycetes</taxon>
        <taxon>Micromonosporales</taxon>
        <taxon>Micromonosporaceae</taxon>
        <taxon>Micromonospora</taxon>
    </lineage>
</organism>
<keyword evidence="4 7" id="KW-1133">Transmembrane helix</keyword>
<evidence type="ECO:0000256" key="1">
    <source>
        <dbReference type="ARBA" id="ARBA00004141"/>
    </source>
</evidence>
<dbReference type="GO" id="GO:0016020">
    <property type="term" value="C:membrane"/>
    <property type="evidence" value="ECO:0007669"/>
    <property type="project" value="UniProtKB-SubCell"/>
</dbReference>
<feature type="transmembrane region" description="Helical" evidence="7">
    <location>
        <begin position="292"/>
        <end position="312"/>
    </location>
</feature>
<evidence type="ECO:0000256" key="7">
    <source>
        <dbReference type="SAM" id="Phobius"/>
    </source>
</evidence>
<feature type="transmembrane region" description="Helical" evidence="7">
    <location>
        <begin position="55"/>
        <end position="74"/>
    </location>
</feature>
<feature type="transmembrane region" description="Helical" evidence="7">
    <location>
        <begin position="235"/>
        <end position="254"/>
    </location>
</feature>
<dbReference type="Pfam" id="PF00892">
    <property type="entry name" value="EamA"/>
    <property type="match status" value="2"/>
</dbReference>
<feature type="domain" description="EamA" evidence="8">
    <location>
        <begin position="28"/>
        <end position="158"/>
    </location>
</feature>
<evidence type="ECO:0000256" key="3">
    <source>
        <dbReference type="ARBA" id="ARBA00022692"/>
    </source>
</evidence>
<feature type="transmembrane region" description="Helical" evidence="7">
    <location>
        <begin position="200"/>
        <end position="223"/>
    </location>
</feature>
<feature type="compositionally biased region" description="Basic residues" evidence="6">
    <location>
        <begin position="347"/>
        <end position="359"/>
    </location>
</feature>